<gene>
    <name evidence="2" type="ORF">BkAM31D_17240</name>
</gene>
<dbReference type="EMBL" id="CP020814">
    <property type="protein sequence ID" value="ARK31442.1"/>
    <property type="molecule type" value="Genomic_DNA"/>
</dbReference>
<dbReference type="AlphaFoldDB" id="A0A1X9ML25"/>
<dbReference type="InterPro" id="IPR006674">
    <property type="entry name" value="HD_domain"/>
</dbReference>
<name>A0A1X9ML25_9BACI</name>
<keyword evidence="2" id="KW-0378">Hydrolase</keyword>
<dbReference type="Pfam" id="PF01966">
    <property type="entry name" value="HD"/>
    <property type="match status" value="1"/>
</dbReference>
<dbReference type="Gene3D" id="1.20.58.1910">
    <property type="match status" value="1"/>
</dbReference>
<dbReference type="PANTHER" id="PTHR33594:SF1">
    <property type="entry name" value="HD_PDEASE DOMAIN-CONTAINING PROTEIN"/>
    <property type="match status" value="1"/>
</dbReference>
<feature type="domain" description="HD/PDEase" evidence="1">
    <location>
        <begin position="22"/>
        <end position="136"/>
    </location>
</feature>
<evidence type="ECO:0000259" key="1">
    <source>
        <dbReference type="SMART" id="SM00471"/>
    </source>
</evidence>
<evidence type="ECO:0000313" key="2">
    <source>
        <dbReference type="EMBL" id="ARK31442.1"/>
    </source>
</evidence>
<reference evidence="2 3" key="1">
    <citation type="submission" date="2017-04" db="EMBL/GenBank/DDBJ databases">
        <title>Bacillus krulwichiae AM31D Genome sequencing and assembly.</title>
        <authorList>
            <person name="Krulwich T.A."/>
            <person name="Anastor L."/>
            <person name="Ehrlich R."/>
            <person name="Ehrlich G.D."/>
            <person name="Janto B."/>
        </authorList>
    </citation>
    <scope>NUCLEOTIDE SEQUENCE [LARGE SCALE GENOMIC DNA]</scope>
    <source>
        <strain evidence="2 3">AM31D</strain>
    </source>
</reference>
<dbReference type="Proteomes" id="UP000193006">
    <property type="component" value="Chromosome"/>
</dbReference>
<dbReference type="GO" id="GO:0016787">
    <property type="term" value="F:hydrolase activity"/>
    <property type="evidence" value="ECO:0007669"/>
    <property type="project" value="UniProtKB-KW"/>
</dbReference>
<dbReference type="STRING" id="199441.BkAM31D_17240"/>
<dbReference type="InterPro" id="IPR003607">
    <property type="entry name" value="HD/PDEase_dom"/>
</dbReference>
<keyword evidence="3" id="KW-1185">Reference proteome</keyword>
<proteinExistence type="predicted"/>
<protein>
    <submittedName>
        <fullName evidence="2">Putative hydrolase</fullName>
    </submittedName>
</protein>
<dbReference type="KEGG" id="bkw:BkAM31D_17240"/>
<evidence type="ECO:0000313" key="3">
    <source>
        <dbReference type="Proteomes" id="UP000193006"/>
    </source>
</evidence>
<accession>A0A1X9ML25</accession>
<dbReference type="SUPFAM" id="SSF109604">
    <property type="entry name" value="HD-domain/PDEase-like"/>
    <property type="match status" value="1"/>
</dbReference>
<dbReference type="Gene3D" id="1.10.472.50">
    <property type="entry name" value="HD-domain/PDEase-like"/>
    <property type="match status" value="1"/>
</dbReference>
<dbReference type="CDD" id="cd00077">
    <property type="entry name" value="HDc"/>
    <property type="match status" value="1"/>
</dbReference>
<dbReference type="PANTHER" id="PTHR33594">
    <property type="entry name" value="SUPERFAMILY HYDROLASE, PUTATIVE (AFU_ORTHOLOGUE AFUA_1G03035)-RELATED"/>
    <property type="match status" value="1"/>
</dbReference>
<organism evidence="2 3">
    <name type="scientific">Halalkalibacter krulwichiae</name>
    <dbReference type="NCBI Taxonomy" id="199441"/>
    <lineage>
        <taxon>Bacteria</taxon>
        <taxon>Bacillati</taxon>
        <taxon>Bacillota</taxon>
        <taxon>Bacilli</taxon>
        <taxon>Bacillales</taxon>
        <taxon>Bacillaceae</taxon>
        <taxon>Halalkalibacter</taxon>
    </lineage>
</organism>
<dbReference type="SMART" id="SM00471">
    <property type="entry name" value="HDc"/>
    <property type="match status" value="1"/>
</dbReference>
<dbReference type="RefSeq" id="WP_066152712.1">
    <property type="nucleotide sequence ID" value="NZ_CP020814.1"/>
</dbReference>
<sequence>MDKEYMIKQTENWVKEQLEGEGTGHDWHHIQRVTKQAQEIAAIEGADTFIVSLAALLHDLIDDKVVESEAEGIKHVTKWLETIGTSKEQEEHILAIITTMSFKGGNNKPVETLEAKVVQDADRLDAIGAIGIARTFIYAGSKGDPMYDPTIAVREQLTFEEYRNGRSSAIGHFYEKLLKLKDLMNTGEGMKRATARHLFLNNFLEQFHKEWEG</sequence>